<dbReference type="OrthoDB" id="582804at2759"/>
<keyword evidence="4" id="KW-1185">Reference proteome</keyword>
<evidence type="ECO:0000259" key="1">
    <source>
        <dbReference type="Pfam" id="PF00646"/>
    </source>
</evidence>
<dbReference type="PANTHER" id="PTHR34223:SF51">
    <property type="entry name" value="OS06G0556300 PROTEIN"/>
    <property type="match status" value="1"/>
</dbReference>
<reference evidence="3" key="1">
    <citation type="journal article" date="2022" name="Cell">
        <title>Repeat-based holocentromeres influence genome architecture and karyotype evolution.</title>
        <authorList>
            <person name="Hofstatter P.G."/>
            <person name="Thangavel G."/>
            <person name="Lux T."/>
            <person name="Neumann P."/>
            <person name="Vondrak T."/>
            <person name="Novak P."/>
            <person name="Zhang M."/>
            <person name="Costa L."/>
            <person name="Castellani M."/>
            <person name="Scott A."/>
            <person name="Toegelov H."/>
            <person name="Fuchs J."/>
            <person name="Mata-Sucre Y."/>
            <person name="Dias Y."/>
            <person name="Vanzela A.L.L."/>
            <person name="Huettel B."/>
            <person name="Almeida C.C.S."/>
            <person name="Simkova H."/>
            <person name="Souza G."/>
            <person name="Pedrosa-Harand A."/>
            <person name="Macas J."/>
            <person name="Mayer K.F.X."/>
            <person name="Houben A."/>
            <person name="Marques A."/>
        </authorList>
    </citation>
    <scope>NUCLEOTIDE SEQUENCE</scope>
    <source>
        <strain evidence="3">RhyBre1mFocal</strain>
    </source>
</reference>
<dbReference type="InterPro" id="IPR036047">
    <property type="entry name" value="F-box-like_dom_sf"/>
</dbReference>
<sequence>MEHPAISTDWISQLPEAVLTDIMSLISTKEAVSTCVLSKSWEKLWASVPVLHFDLRQFLGDHVDSWEKFRDGQIKFVRFVNSVLRNRRNSKLDIFSLKMERQNGCYCALDISPWIIYAIGCKPRVLSLVVSTYEHLYIPNPVFTCTSLEELHLVTETRCTELIETESVELPSLKSFSLGHAMIDGDFMKQLLSGCPILEKVVLYFCDLHMFSDDRISSNSLQHFIFSDCGLLIESDVEVFVPSLVHLGIRNCRGDELNLHAPSLVHACIYHSSPCFYKSNLFGGLTNATSLDLFGTPKFIVFGATKFMDEQGGDLANFPLFNNLKNLSVGEWCMISNFNLVASFLQNSPNLENLTLYHKPSPNATAEDMAQWLSGILFRHENLKKVHIVPNMGTYDQSFYKLVNVLRASIKDGAVITVQLSFANMTSSIII</sequence>
<gene>
    <name evidence="3" type="ORF">LUZ63_015867</name>
</gene>
<dbReference type="PANTHER" id="PTHR34223">
    <property type="entry name" value="OS11G0201299 PROTEIN"/>
    <property type="match status" value="1"/>
</dbReference>
<dbReference type="InterPro" id="IPR053197">
    <property type="entry name" value="F-box_SCFL_complex_component"/>
</dbReference>
<dbReference type="InterPro" id="IPR001810">
    <property type="entry name" value="F-box_dom"/>
</dbReference>
<dbReference type="Gene3D" id="3.80.10.10">
    <property type="entry name" value="Ribonuclease Inhibitor"/>
    <property type="match status" value="1"/>
</dbReference>
<proteinExistence type="predicted"/>
<dbReference type="InterPro" id="IPR032675">
    <property type="entry name" value="LRR_dom_sf"/>
</dbReference>
<dbReference type="InterPro" id="IPR053781">
    <property type="entry name" value="F-box_AtFBL13-like"/>
</dbReference>
<comment type="caution">
    <text evidence="3">The sequence shown here is derived from an EMBL/GenBank/DDBJ whole genome shotgun (WGS) entry which is preliminary data.</text>
</comment>
<dbReference type="Pfam" id="PF00646">
    <property type="entry name" value="F-box"/>
    <property type="match status" value="1"/>
</dbReference>
<protein>
    <recommendedName>
        <fullName evidence="5">F-box domain-containing protein</fullName>
    </recommendedName>
</protein>
<dbReference type="EMBL" id="JAMQYH010000004">
    <property type="protein sequence ID" value="KAJ1691712.1"/>
    <property type="molecule type" value="Genomic_DNA"/>
</dbReference>
<dbReference type="SUPFAM" id="SSF81383">
    <property type="entry name" value="F-box domain"/>
    <property type="match status" value="1"/>
</dbReference>
<accession>A0A9Q0CD38</accession>
<evidence type="ECO:0008006" key="5">
    <source>
        <dbReference type="Google" id="ProtNLM"/>
    </source>
</evidence>
<evidence type="ECO:0000313" key="3">
    <source>
        <dbReference type="EMBL" id="KAJ1691712.1"/>
    </source>
</evidence>
<feature type="domain" description="F-box/LRR-repeat protein 15/At3g58940/PEG3-like LRR" evidence="2">
    <location>
        <begin position="134"/>
        <end position="247"/>
    </location>
</feature>
<evidence type="ECO:0000259" key="2">
    <source>
        <dbReference type="Pfam" id="PF24758"/>
    </source>
</evidence>
<feature type="domain" description="F-box" evidence="1">
    <location>
        <begin position="11"/>
        <end position="51"/>
    </location>
</feature>
<dbReference type="CDD" id="cd22160">
    <property type="entry name" value="F-box_AtFBL13-like"/>
    <property type="match status" value="1"/>
</dbReference>
<dbReference type="AlphaFoldDB" id="A0A9Q0CD38"/>
<dbReference type="Proteomes" id="UP001151287">
    <property type="component" value="Unassembled WGS sequence"/>
</dbReference>
<organism evidence="3 4">
    <name type="scientific">Rhynchospora breviuscula</name>
    <dbReference type="NCBI Taxonomy" id="2022672"/>
    <lineage>
        <taxon>Eukaryota</taxon>
        <taxon>Viridiplantae</taxon>
        <taxon>Streptophyta</taxon>
        <taxon>Embryophyta</taxon>
        <taxon>Tracheophyta</taxon>
        <taxon>Spermatophyta</taxon>
        <taxon>Magnoliopsida</taxon>
        <taxon>Liliopsida</taxon>
        <taxon>Poales</taxon>
        <taxon>Cyperaceae</taxon>
        <taxon>Cyperoideae</taxon>
        <taxon>Rhynchosporeae</taxon>
        <taxon>Rhynchospora</taxon>
    </lineage>
</organism>
<dbReference type="Pfam" id="PF24758">
    <property type="entry name" value="LRR_At5g56370"/>
    <property type="match status" value="1"/>
</dbReference>
<dbReference type="InterPro" id="IPR055411">
    <property type="entry name" value="LRR_FXL15/At3g58940/PEG3-like"/>
</dbReference>
<evidence type="ECO:0000313" key="4">
    <source>
        <dbReference type="Proteomes" id="UP001151287"/>
    </source>
</evidence>
<name>A0A9Q0CD38_9POAL</name>
<dbReference type="SUPFAM" id="SSF52047">
    <property type="entry name" value="RNI-like"/>
    <property type="match status" value="1"/>
</dbReference>